<accession>A0A2G1BUU3</accession>
<dbReference type="InterPro" id="IPR014729">
    <property type="entry name" value="Rossmann-like_a/b/a_fold"/>
</dbReference>
<name>A0A2G1BUU3_9FLAO</name>
<dbReference type="EMBL" id="PDUU01000004">
    <property type="protein sequence ID" value="PHN97817.1"/>
    <property type="molecule type" value="Genomic_DNA"/>
</dbReference>
<dbReference type="EMBL" id="JAUYVU010000016">
    <property type="protein sequence ID" value="MDP2542890.1"/>
    <property type="molecule type" value="Genomic_DNA"/>
</dbReference>
<dbReference type="AlphaFoldDB" id="A0A2G1BUU3"/>
<comment type="similarity">
    <text evidence="1">Belongs to the universal stress protein A family.</text>
</comment>
<evidence type="ECO:0000313" key="5">
    <source>
        <dbReference type="Proteomes" id="UP000222163"/>
    </source>
</evidence>
<reference evidence="4 5" key="1">
    <citation type="journal article" date="2016" name="Nat. Commun.">
        <title>Microbial interactions lead to rapid micro-scale successions on model marine particles.</title>
        <authorList>
            <person name="Datta M.S."/>
            <person name="Sliwerska E."/>
            <person name="Gore J."/>
            <person name="Polz M.F."/>
            <person name="Cordero O.X."/>
        </authorList>
    </citation>
    <scope>NUCLEOTIDE SEQUENCE [LARGE SCALE GENOMIC DNA]</scope>
    <source>
        <strain evidence="4 5">4G03</strain>
    </source>
</reference>
<reference evidence="4" key="2">
    <citation type="submission" date="2017-10" db="EMBL/GenBank/DDBJ databases">
        <authorList>
            <person name="Enke T.N."/>
            <person name="Cordero O.X."/>
        </authorList>
    </citation>
    <scope>NUCLEOTIDE SEQUENCE</scope>
    <source>
        <strain evidence="4">4G03</strain>
    </source>
</reference>
<evidence type="ECO:0000259" key="2">
    <source>
        <dbReference type="Pfam" id="PF00582"/>
    </source>
</evidence>
<dbReference type="Proteomes" id="UP000222163">
    <property type="component" value="Unassembled WGS sequence"/>
</dbReference>
<sequence length="275" mass="31335">MKKILVPIDFSKPSEYASKLASTIAKKANSEVHLLHMVELPTGFVDMGSGTNFSIPESMLYIRKVRDRMLDYKKQFFPKNDNVKHAIRFQSPFDGIQDYSKKIGTDLIIMGAKGHTNLEEILIGSNTEKVVRNSEIPVIVTKKNGDHFIPKNLVFASSFKPDKTKAFERFLDFAQNFDSKINLLKVNTPQKFENTQETNKRIKKFIAKYDLKNYTINVYNDSSIEKGILNFSNKINADIIALATHRRSGLSHIFNGSITKHLSKKSIKPMLTFKV</sequence>
<dbReference type="Gene3D" id="3.40.50.620">
    <property type="entry name" value="HUPs"/>
    <property type="match status" value="2"/>
</dbReference>
<evidence type="ECO:0000313" key="3">
    <source>
        <dbReference type="EMBL" id="MDP2542890.1"/>
    </source>
</evidence>
<accession>A0A497YUP9</accession>
<dbReference type="InterPro" id="IPR006015">
    <property type="entry name" value="Universal_stress_UspA"/>
</dbReference>
<evidence type="ECO:0000256" key="1">
    <source>
        <dbReference type="ARBA" id="ARBA00008791"/>
    </source>
</evidence>
<comment type="caution">
    <text evidence="4">The sequence shown here is derived from an EMBL/GenBank/DDBJ whole genome shotgun (WGS) entry which is preliminary data.</text>
</comment>
<dbReference type="Proteomes" id="UP001242342">
    <property type="component" value="Unassembled WGS sequence"/>
</dbReference>
<dbReference type="InterPro" id="IPR006016">
    <property type="entry name" value="UspA"/>
</dbReference>
<dbReference type="RefSeq" id="WP_099214728.1">
    <property type="nucleotide sequence ID" value="NZ_JAUYVU010000016.1"/>
</dbReference>
<feature type="domain" description="UspA" evidence="2">
    <location>
        <begin position="151"/>
        <end position="273"/>
    </location>
</feature>
<protein>
    <submittedName>
        <fullName evidence="4">Universal stress protein</fullName>
    </submittedName>
</protein>
<organism evidence="4 5">
    <name type="scientific">Tenacibaculum discolor</name>
    <dbReference type="NCBI Taxonomy" id="361581"/>
    <lineage>
        <taxon>Bacteria</taxon>
        <taxon>Pseudomonadati</taxon>
        <taxon>Bacteroidota</taxon>
        <taxon>Flavobacteriia</taxon>
        <taxon>Flavobacteriales</taxon>
        <taxon>Flavobacteriaceae</taxon>
        <taxon>Tenacibaculum</taxon>
    </lineage>
</organism>
<dbReference type="CDD" id="cd00293">
    <property type="entry name" value="USP-like"/>
    <property type="match status" value="2"/>
</dbReference>
<evidence type="ECO:0000313" key="4">
    <source>
        <dbReference type="EMBL" id="PHN97817.1"/>
    </source>
</evidence>
<dbReference type="SUPFAM" id="SSF52402">
    <property type="entry name" value="Adenine nucleotide alpha hydrolases-like"/>
    <property type="match status" value="2"/>
</dbReference>
<dbReference type="PRINTS" id="PR01438">
    <property type="entry name" value="UNVRSLSTRESS"/>
</dbReference>
<feature type="domain" description="UspA" evidence="2">
    <location>
        <begin position="1"/>
        <end position="142"/>
    </location>
</feature>
<reference evidence="3 6" key="3">
    <citation type="submission" date="2023-07" db="EMBL/GenBank/DDBJ databases">
        <title>Genome content predicts the carbon catabolic preferences of heterotrophic bacteria.</title>
        <authorList>
            <person name="Gralka M."/>
        </authorList>
    </citation>
    <scope>NUCLEOTIDE SEQUENCE [LARGE SCALE GENOMIC DNA]</scope>
    <source>
        <strain evidence="3 6">4G03</strain>
    </source>
</reference>
<dbReference type="PANTHER" id="PTHR46268">
    <property type="entry name" value="STRESS RESPONSE PROTEIN NHAX"/>
    <property type="match status" value="1"/>
</dbReference>
<keyword evidence="6" id="KW-1185">Reference proteome</keyword>
<evidence type="ECO:0000313" key="6">
    <source>
        <dbReference type="Proteomes" id="UP001242342"/>
    </source>
</evidence>
<proteinExistence type="inferred from homology"/>
<dbReference type="Pfam" id="PF00582">
    <property type="entry name" value="Usp"/>
    <property type="match status" value="2"/>
</dbReference>
<gene>
    <name evidence="4" type="ORF">CSC81_05235</name>
    <name evidence="3" type="ORF">Q8W23_15545</name>
</gene>
<dbReference type="PANTHER" id="PTHR46268:SF6">
    <property type="entry name" value="UNIVERSAL STRESS PROTEIN UP12"/>
    <property type="match status" value="1"/>
</dbReference>